<dbReference type="InterPro" id="IPR001650">
    <property type="entry name" value="Helicase_C-like"/>
</dbReference>
<protein>
    <recommendedName>
        <fullName evidence="5">ATP-dependent RNA helicase</fullName>
        <ecNumber evidence="5">3.6.4.13</ecNumber>
    </recommendedName>
</protein>
<dbReference type="GO" id="GO:0005524">
    <property type="term" value="F:ATP binding"/>
    <property type="evidence" value="ECO:0007669"/>
    <property type="project" value="UniProtKB-UniRule"/>
</dbReference>
<comment type="function">
    <text evidence="5">RNA helicase.</text>
</comment>
<keyword evidence="2 5" id="KW-0378">Hydrolase</keyword>
<evidence type="ECO:0000256" key="1">
    <source>
        <dbReference type="ARBA" id="ARBA00022741"/>
    </source>
</evidence>
<keyword evidence="10" id="KW-1185">Reference proteome</keyword>
<keyword evidence="1 5" id="KW-0547">Nucleotide-binding</keyword>
<evidence type="ECO:0000313" key="9">
    <source>
        <dbReference type="EMBL" id="EMF12227.1"/>
    </source>
</evidence>
<dbReference type="SUPFAM" id="SSF52540">
    <property type="entry name" value="P-loop containing nucleoside triphosphate hydrolases"/>
    <property type="match status" value="1"/>
</dbReference>
<dbReference type="SMART" id="SM00487">
    <property type="entry name" value="DEXDc"/>
    <property type="match status" value="1"/>
</dbReference>
<dbReference type="HOGENOM" id="CLU_003041_26_6_1"/>
<dbReference type="EMBL" id="KB456265">
    <property type="protein sequence ID" value="EMF12227.1"/>
    <property type="molecule type" value="Genomic_DNA"/>
</dbReference>
<dbReference type="GO" id="GO:0016787">
    <property type="term" value="F:hydrolase activity"/>
    <property type="evidence" value="ECO:0007669"/>
    <property type="project" value="UniProtKB-KW"/>
</dbReference>
<dbReference type="SMART" id="SM00490">
    <property type="entry name" value="HELICc"/>
    <property type="match status" value="1"/>
</dbReference>
<organism evidence="9 10">
    <name type="scientific">Sphaerulina musiva (strain SO2202)</name>
    <name type="common">Poplar stem canker fungus</name>
    <name type="synonym">Septoria musiva</name>
    <dbReference type="NCBI Taxonomy" id="692275"/>
    <lineage>
        <taxon>Eukaryota</taxon>
        <taxon>Fungi</taxon>
        <taxon>Dikarya</taxon>
        <taxon>Ascomycota</taxon>
        <taxon>Pezizomycotina</taxon>
        <taxon>Dothideomycetes</taxon>
        <taxon>Dothideomycetidae</taxon>
        <taxon>Mycosphaerellales</taxon>
        <taxon>Mycosphaerellaceae</taxon>
        <taxon>Sphaerulina</taxon>
    </lineage>
</organism>
<reference evidence="9 10" key="1">
    <citation type="journal article" date="2012" name="PLoS Pathog.">
        <title>Diverse lifestyles and strategies of plant pathogenesis encoded in the genomes of eighteen Dothideomycetes fungi.</title>
        <authorList>
            <person name="Ohm R.A."/>
            <person name="Feau N."/>
            <person name="Henrissat B."/>
            <person name="Schoch C.L."/>
            <person name="Horwitz B.A."/>
            <person name="Barry K.W."/>
            <person name="Condon B.J."/>
            <person name="Copeland A.C."/>
            <person name="Dhillon B."/>
            <person name="Glaser F."/>
            <person name="Hesse C.N."/>
            <person name="Kosti I."/>
            <person name="LaButti K."/>
            <person name="Lindquist E.A."/>
            <person name="Lucas S."/>
            <person name="Salamov A.A."/>
            <person name="Bradshaw R.E."/>
            <person name="Ciuffetti L."/>
            <person name="Hamelin R.C."/>
            <person name="Kema G.H.J."/>
            <person name="Lawrence C."/>
            <person name="Scott J.A."/>
            <person name="Spatafora J.W."/>
            <person name="Turgeon B.G."/>
            <person name="de Wit P.J.G.M."/>
            <person name="Zhong S."/>
            <person name="Goodwin S.B."/>
            <person name="Grigoriev I.V."/>
        </authorList>
    </citation>
    <scope>NUCLEOTIDE SEQUENCE [LARGE SCALE GENOMIC DNA]</scope>
    <source>
        <strain evidence="9 10">SO2202</strain>
    </source>
</reference>
<feature type="compositionally biased region" description="Gly residues" evidence="6">
    <location>
        <begin position="531"/>
        <end position="553"/>
    </location>
</feature>
<dbReference type="InterPro" id="IPR011545">
    <property type="entry name" value="DEAD/DEAH_box_helicase_dom"/>
</dbReference>
<proteinExistence type="inferred from homology"/>
<gene>
    <name evidence="9" type="ORF">SEPMUDRAFT_126521</name>
</gene>
<dbReference type="Gene3D" id="3.40.50.300">
    <property type="entry name" value="P-loop containing nucleotide triphosphate hydrolases"/>
    <property type="match status" value="2"/>
</dbReference>
<evidence type="ECO:0000256" key="3">
    <source>
        <dbReference type="ARBA" id="ARBA00022840"/>
    </source>
</evidence>
<dbReference type="CDD" id="cd17964">
    <property type="entry name" value="DEADc_MSS116"/>
    <property type="match status" value="1"/>
</dbReference>
<dbReference type="STRING" id="692275.N1QG13"/>
<comment type="similarity">
    <text evidence="5">Belongs to the DEAD box helicase family.</text>
</comment>
<dbReference type="InterPro" id="IPR027417">
    <property type="entry name" value="P-loop_NTPase"/>
</dbReference>
<dbReference type="OrthoDB" id="193716at2759"/>
<feature type="compositionally biased region" description="Gly residues" evidence="6">
    <location>
        <begin position="497"/>
        <end position="522"/>
    </location>
</feature>
<evidence type="ECO:0000259" key="8">
    <source>
        <dbReference type="PROSITE" id="PS51194"/>
    </source>
</evidence>
<comment type="domain">
    <text evidence="5">The Q motif is unique to and characteristic of the DEAD box family of RNA helicases and controls ATP binding and hydrolysis.</text>
</comment>
<keyword evidence="3 5" id="KW-0067">ATP-binding</keyword>
<evidence type="ECO:0000313" key="10">
    <source>
        <dbReference type="Proteomes" id="UP000016931"/>
    </source>
</evidence>
<evidence type="ECO:0000256" key="6">
    <source>
        <dbReference type="SAM" id="MobiDB-lite"/>
    </source>
</evidence>
<evidence type="ECO:0000256" key="5">
    <source>
        <dbReference type="RuleBase" id="RU365068"/>
    </source>
</evidence>
<dbReference type="OMA" id="NGEQYVH"/>
<feature type="region of interest" description="Disordered" evidence="6">
    <location>
        <begin position="494"/>
        <end position="553"/>
    </location>
</feature>
<dbReference type="Pfam" id="PF00271">
    <property type="entry name" value="Helicase_C"/>
    <property type="match status" value="1"/>
</dbReference>
<sequence>MAGTTAPDAQPWSSMKGKLNDGLLRGLAGMGYEFMSPVQQKVLSELPSFSADCLVQAKTGTGKTIAFLLPALHSLLANPNVPRGQVGILICSPTRELALQIAKECNAVTAQLPSRLECHTAYGGTSKERDLKAFLNGDPKIVVATPGRLNDYLNDEYVAEKFTNLRTLVLDEADQMLEAGFLVAINEILRRVPPKDKTHWQGMCFSATIPEKIKSVLPKILSKQHTHLSTVDPNETPTIDRVLQHSVIVPSNYEVYPALWALLQQEYAATKGDFKVIVFGCTANGVALMHALFTNLLHSNNAIKVFQLQSRLTQANRTRTTNEFKEAKAGVMFASDVIGRGMDFPNVSHVIQVGLPSNGDQYVHRVGRTARAGNEGRAMILLTQRESFFLKVNKRLPITPYPADLTGAAITEQAREVQIAFADVQEITKSKAYQAWLGFHKVFTKQLQLTNDGLVEQVNEYAAAMGCPEPPMIDKRVVGKMGLKGVRGLNIGLVETTGGGRGGRGGRGGGHGGDNRIGGGESNGRIEKNGGGRGGSGAGGRGRGRGGGARRGQ</sequence>
<dbReference type="Proteomes" id="UP000016931">
    <property type="component" value="Unassembled WGS sequence"/>
</dbReference>
<dbReference type="AlphaFoldDB" id="N1QG13"/>
<dbReference type="PANTHER" id="PTHR24031">
    <property type="entry name" value="RNA HELICASE"/>
    <property type="match status" value="1"/>
</dbReference>
<evidence type="ECO:0000259" key="7">
    <source>
        <dbReference type="PROSITE" id="PS51192"/>
    </source>
</evidence>
<feature type="domain" description="Helicase ATP-binding" evidence="7">
    <location>
        <begin position="44"/>
        <end position="227"/>
    </location>
</feature>
<dbReference type="GO" id="GO:0003723">
    <property type="term" value="F:RNA binding"/>
    <property type="evidence" value="ECO:0007669"/>
    <property type="project" value="UniProtKB-UniRule"/>
</dbReference>
<feature type="domain" description="Helicase C-terminal" evidence="8">
    <location>
        <begin position="262"/>
        <end position="418"/>
    </location>
</feature>
<keyword evidence="4 5" id="KW-0694">RNA-binding</keyword>
<dbReference type="EC" id="3.6.4.13" evidence="5"/>
<dbReference type="PROSITE" id="PS51192">
    <property type="entry name" value="HELICASE_ATP_BIND_1"/>
    <property type="match status" value="1"/>
</dbReference>
<comment type="catalytic activity">
    <reaction evidence="5">
        <text>ATP + H2O = ADP + phosphate + H(+)</text>
        <dbReference type="Rhea" id="RHEA:13065"/>
        <dbReference type="ChEBI" id="CHEBI:15377"/>
        <dbReference type="ChEBI" id="CHEBI:15378"/>
        <dbReference type="ChEBI" id="CHEBI:30616"/>
        <dbReference type="ChEBI" id="CHEBI:43474"/>
        <dbReference type="ChEBI" id="CHEBI:456216"/>
        <dbReference type="EC" id="3.6.4.13"/>
    </reaction>
</comment>
<dbReference type="eggNOG" id="KOG0342">
    <property type="taxonomic scope" value="Eukaryota"/>
</dbReference>
<dbReference type="RefSeq" id="XP_016760348.1">
    <property type="nucleotide sequence ID" value="XM_016902081.1"/>
</dbReference>
<dbReference type="Pfam" id="PF00270">
    <property type="entry name" value="DEAD"/>
    <property type="match status" value="1"/>
</dbReference>
<dbReference type="PROSITE" id="PS51194">
    <property type="entry name" value="HELICASE_CTER"/>
    <property type="match status" value="1"/>
</dbReference>
<keyword evidence="5" id="KW-0347">Helicase</keyword>
<accession>N1QG13</accession>
<dbReference type="InterPro" id="IPR014001">
    <property type="entry name" value="Helicase_ATP-bd"/>
</dbReference>
<name>N1QG13_SPHMS</name>
<evidence type="ECO:0000256" key="4">
    <source>
        <dbReference type="ARBA" id="ARBA00022884"/>
    </source>
</evidence>
<dbReference type="GO" id="GO:0003724">
    <property type="term" value="F:RNA helicase activity"/>
    <property type="evidence" value="ECO:0007669"/>
    <property type="project" value="UniProtKB-EC"/>
</dbReference>
<evidence type="ECO:0000256" key="2">
    <source>
        <dbReference type="ARBA" id="ARBA00022801"/>
    </source>
</evidence>
<dbReference type="CDD" id="cd18787">
    <property type="entry name" value="SF2_C_DEAD"/>
    <property type="match status" value="1"/>
</dbReference>
<dbReference type="GeneID" id="27899218"/>